<dbReference type="EMBL" id="DRSQ01000217">
    <property type="protein sequence ID" value="HHE32933.1"/>
    <property type="molecule type" value="Genomic_DNA"/>
</dbReference>
<name>A0A7C5DF97_9CHLB</name>
<dbReference type="PANTHER" id="PTHR11049">
    <property type="entry name" value="ACYL COENZYME A THIOESTER HYDROLASE"/>
    <property type="match status" value="1"/>
</dbReference>
<dbReference type="InterPro" id="IPR006683">
    <property type="entry name" value="Thioestr_dom"/>
</dbReference>
<dbReference type="AlphaFoldDB" id="A0A7C5DF97"/>
<dbReference type="Proteomes" id="UP000886058">
    <property type="component" value="Unassembled WGS sequence"/>
</dbReference>
<evidence type="ECO:0000259" key="4">
    <source>
        <dbReference type="PROSITE" id="PS51770"/>
    </source>
</evidence>
<accession>A0A7C5DF97</accession>
<reference evidence="5" key="1">
    <citation type="journal article" date="2020" name="mSystems">
        <title>Genome- and Community-Level Interaction Insights into Carbon Utilization and Element Cycling Functions of Hydrothermarchaeota in Hydrothermal Sediment.</title>
        <authorList>
            <person name="Zhou Z."/>
            <person name="Liu Y."/>
            <person name="Xu W."/>
            <person name="Pan J."/>
            <person name="Luo Z.H."/>
            <person name="Li M."/>
        </authorList>
    </citation>
    <scope>NUCLEOTIDE SEQUENCE [LARGE SCALE GENOMIC DNA]</scope>
    <source>
        <strain evidence="5">HyVt-633</strain>
    </source>
</reference>
<evidence type="ECO:0000256" key="2">
    <source>
        <dbReference type="ARBA" id="ARBA00022801"/>
    </source>
</evidence>
<dbReference type="InterPro" id="IPR029069">
    <property type="entry name" value="HotDog_dom_sf"/>
</dbReference>
<evidence type="ECO:0000256" key="1">
    <source>
        <dbReference type="ARBA" id="ARBA00010458"/>
    </source>
</evidence>
<protein>
    <submittedName>
        <fullName evidence="5">Acyl-CoA thioesterase</fullName>
    </submittedName>
</protein>
<feature type="domain" description="HotDog ACOT-type" evidence="4">
    <location>
        <begin position="1"/>
        <end position="110"/>
    </location>
</feature>
<evidence type="ECO:0000313" key="5">
    <source>
        <dbReference type="EMBL" id="HHE32933.1"/>
    </source>
</evidence>
<dbReference type="GO" id="GO:0009062">
    <property type="term" value="P:fatty acid catabolic process"/>
    <property type="evidence" value="ECO:0007669"/>
    <property type="project" value="TreeGrafter"/>
</dbReference>
<proteinExistence type="inferred from homology"/>
<dbReference type="GO" id="GO:0005829">
    <property type="term" value="C:cytosol"/>
    <property type="evidence" value="ECO:0007669"/>
    <property type="project" value="TreeGrafter"/>
</dbReference>
<sequence>METHKLVMPEHLNHYGFLFGGNLLKWIDEVSYIAVTLDYPGCNFVTVGMDNIKFKKSIRQGTILCFESKKNHVGTTSVEYIVDVTREEIASGEKELVFTTRITFVSVDENGNKRAIKTAILR</sequence>
<dbReference type="SUPFAM" id="SSF54637">
    <property type="entry name" value="Thioesterase/thiol ester dehydrase-isomerase"/>
    <property type="match status" value="1"/>
</dbReference>
<dbReference type="PANTHER" id="PTHR11049:SF31">
    <property type="entry name" value="HOTDOG ACOT-TYPE DOMAIN-CONTAINING PROTEIN"/>
    <property type="match status" value="1"/>
</dbReference>
<dbReference type="PROSITE" id="PS51770">
    <property type="entry name" value="HOTDOG_ACOT"/>
    <property type="match status" value="1"/>
</dbReference>
<comment type="caution">
    <text evidence="5">The sequence shown here is derived from an EMBL/GenBank/DDBJ whole genome shotgun (WGS) entry which is preliminary data.</text>
</comment>
<dbReference type="InterPro" id="IPR040170">
    <property type="entry name" value="Cytosol_ACT"/>
</dbReference>
<dbReference type="Pfam" id="PF03061">
    <property type="entry name" value="4HBT"/>
    <property type="match status" value="1"/>
</dbReference>
<dbReference type="GO" id="GO:0052816">
    <property type="term" value="F:long-chain fatty acyl-CoA hydrolase activity"/>
    <property type="evidence" value="ECO:0007669"/>
    <property type="project" value="TreeGrafter"/>
</dbReference>
<dbReference type="InterPro" id="IPR033120">
    <property type="entry name" value="HOTDOG_ACOT"/>
</dbReference>
<keyword evidence="2 3" id="KW-0378">Hydrolase</keyword>
<comment type="similarity">
    <text evidence="1">Belongs to the acyl coenzyme A hydrolase family.</text>
</comment>
<dbReference type="GO" id="GO:0006637">
    <property type="term" value="P:acyl-CoA metabolic process"/>
    <property type="evidence" value="ECO:0007669"/>
    <property type="project" value="TreeGrafter"/>
</dbReference>
<gene>
    <name evidence="5" type="ORF">ENL07_10025</name>
</gene>
<dbReference type="CDD" id="cd03442">
    <property type="entry name" value="BFIT_BACH"/>
    <property type="match status" value="1"/>
</dbReference>
<evidence type="ECO:0000256" key="3">
    <source>
        <dbReference type="PROSITE-ProRule" id="PRU01106"/>
    </source>
</evidence>
<organism evidence="5">
    <name type="scientific">Chlorobaculum parvum</name>
    <dbReference type="NCBI Taxonomy" id="274539"/>
    <lineage>
        <taxon>Bacteria</taxon>
        <taxon>Pseudomonadati</taxon>
        <taxon>Chlorobiota</taxon>
        <taxon>Chlorobiia</taxon>
        <taxon>Chlorobiales</taxon>
        <taxon>Chlorobiaceae</taxon>
        <taxon>Chlorobaculum</taxon>
    </lineage>
</organism>
<dbReference type="Gene3D" id="3.10.129.10">
    <property type="entry name" value="Hotdog Thioesterase"/>
    <property type="match status" value="1"/>
</dbReference>